<gene>
    <name evidence="2" type="ORF">PMEA_00033581</name>
</gene>
<evidence type="ECO:0000256" key="1">
    <source>
        <dbReference type="SAM" id="Phobius"/>
    </source>
</evidence>
<sequence length="260" mass="30301">MLLSSSLYVFFPLTSAFGIVWAFTIFERVDVELGLEYYAEKGDPSTFLKMPANASVNLGYLLVGLYWLWKIRKLEKKLKDQAVFYYLFSWMSVFYALVQFGRIVTQTRLFAVIDQWFTLPFFAWLVCWNEFVYRGQWNTGRYLFIMRISVLSYFAVLFHNQGFEAVLSLHILVALVYSLRTQLKPGLGTETSLMSMILALICCTGFVCLKLADHQLAQYSLFQSFTGHFWSKVCDVGQIHFVADFFKNLHMRPENDKRVS</sequence>
<keyword evidence="1" id="KW-1133">Transmembrane helix</keyword>
<evidence type="ECO:0000313" key="2">
    <source>
        <dbReference type="EMBL" id="CAH3045501.1"/>
    </source>
</evidence>
<dbReference type="PANTHER" id="PTHR15066:SF0">
    <property type="entry name" value="TRANSMEMBRANE PROTEIN 187"/>
    <property type="match status" value="1"/>
</dbReference>
<organism evidence="2 3">
    <name type="scientific">Pocillopora meandrina</name>
    <dbReference type="NCBI Taxonomy" id="46732"/>
    <lineage>
        <taxon>Eukaryota</taxon>
        <taxon>Metazoa</taxon>
        <taxon>Cnidaria</taxon>
        <taxon>Anthozoa</taxon>
        <taxon>Hexacorallia</taxon>
        <taxon>Scleractinia</taxon>
        <taxon>Astrocoeniina</taxon>
        <taxon>Pocilloporidae</taxon>
        <taxon>Pocillopora</taxon>
    </lineage>
</organism>
<dbReference type="GO" id="GO:0030133">
    <property type="term" value="C:transport vesicle"/>
    <property type="evidence" value="ECO:0007669"/>
    <property type="project" value="TreeGrafter"/>
</dbReference>
<feature type="transmembrane region" description="Helical" evidence="1">
    <location>
        <begin position="191"/>
        <end position="212"/>
    </location>
</feature>
<evidence type="ECO:0000313" key="3">
    <source>
        <dbReference type="Proteomes" id="UP001159428"/>
    </source>
</evidence>
<reference evidence="2 3" key="1">
    <citation type="submission" date="2022-05" db="EMBL/GenBank/DDBJ databases">
        <authorList>
            <consortium name="Genoscope - CEA"/>
            <person name="William W."/>
        </authorList>
    </citation>
    <scope>NUCLEOTIDE SEQUENCE [LARGE SCALE GENOMIC DNA]</scope>
</reference>
<feature type="transmembrane region" description="Helical" evidence="1">
    <location>
        <begin position="162"/>
        <end position="179"/>
    </location>
</feature>
<evidence type="ECO:0008006" key="4">
    <source>
        <dbReference type="Google" id="ProtNLM"/>
    </source>
</evidence>
<accession>A0AAU9W204</accession>
<feature type="transmembrane region" description="Helical" evidence="1">
    <location>
        <begin position="83"/>
        <end position="103"/>
    </location>
</feature>
<feature type="transmembrane region" description="Helical" evidence="1">
    <location>
        <begin position="109"/>
        <end position="127"/>
    </location>
</feature>
<keyword evidence="3" id="KW-1185">Reference proteome</keyword>
<dbReference type="EMBL" id="CALNXJ010000008">
    <property type="protein sequence ID" value="CAH3045501.1"/>
    <property type="molecule type" value="Genomic_DNA"/>
</dbReference>
<dbReference type="Proteomes" id="UP001159428">
    <property type="component" value="Unassembled WGS sequence"/>
</dbReference>
<dbReference type="AlphaFoldDB" id="A0AAU9W204"/>
<dbReference type="PANTHER" id="PTHR15066">
    <property type="entry name" value="TRANSMEMBRANE PROTEIN 187"/>
    <property type="match status" value="1"/>
</dbReference>
<feature type="transmembrane region" description="Helical" evidence="1">
    <location>
        <begin position="7"/>
        <end position="26"/>
    </location>
</feature>
<comment type="caution">
    <text evidence="2">The sequence shown here is derived from an EMBL/GenBank/DDBJ whole genome shotgun (WGS) entry which is preliminary data.</text>
</comment>
<proteinExistence type="predicted"/>
<dbReference type="InterPro" id="IPR028066">
    <property type="entry name" value="TMEM187"/>
</dbReference>
<name>A0AAU9W204_9CNID</name>
<keyword evidence="1" id="KW-0472">Membrane</keyword>
<feature type="transmembrane region" description="Helical" evidence="1">
    <location>
        <begin position="54"/>
        <end position="71"/>
    </location>
</feature>
<dbReference type="Pfam" id="PF15100">
    <property type="entry name" value="TMEM187"/>
    <property type="match status" value="1"/>
</dbReference>
<protein>
    <recommendedName>
        <fullName evidence="4">Transmembrane protein 187</fullName>
    </recommendedName>
</protein>
<keyword evidence="1" id="KW-0812">Transmembrane</keyword>